<proteinExistence type="predicted"/>
<organism evidence="1">
    <name type="scientific">marine sediment metagenome</name>
    <dbReference type="NCBI Taxonomy" id="412755"/>
    <lineage>
        <taxon>unclassified sequences</taxon>
        <taxon>metagenomes</taxon>
        <taxon>ecological metagenomes</taxon>
    </lineage>
</organism>
<dbReference type="AlphaFoldDB" id="A0A0F9TU62"/>
<protein>
    <submittedName>
        <fullName evidence="1">Uncharacterized protein</fullName>
    </submittedName>
</protein>
<dbReference type="EMBL" id="LAZR01001010">
    <property type="protein sequence ID" value="KKN52666.1"/>
    <property type="molecule type" value="Genomic_DNA"/>
</dbReference>
<comment type="caution">
    <text evidence="1">The sequence shown here is derived from an EMBL/GenBank/DDBJ whole genome shotgun (WGS) entry which is preliminary data.</text>
</comment>
<reference evidence="1" key="1">
    <citation type="journal article" date="2015" name="Nature">
        <title>Complex archaea that bridge the gap between prokaryotes and eukaryotes.</title>
        <authorList>
            <person name="Spang A."/>
            <person name="Saw J.H."/>
            <person name="Jorgensen S.L."/>
            <person name="Zaremba-Niedzwiedzka K."/>
            <person name="Martijn J."/>
            <person name="Lind A.E."/>
            <person name="van Eijk R."/>
            <person name="Schleper C."/>
            <person name="Guy L."/>
            <person name="Ettema T.J."/>
        </authorList>
    </citation>
    <scope>NUCLEOTIDE SEQUENCE</scope>
</reference>
<evidence type="ECO:0000313" key="1">
    <source>
        <dbReference type="EMBL" id="KKN52666.1"/>
    </source>
</evidence>
<gene>
    <name evidence="1" type="ORF">LCGC14_0610600</name>
</gene>
<name>A0A0F9TU62_9ZZZZ</name>
<accession>A0A0F9TU62</accession>
<sequence length="121" mass="13048">MRFLALVLALFLFVAPAHAVHPGSTVTADIIAQNTFTDALVNINSVRGRATATRVSISVSGTFGATVTLQRRLDGTNWRDVSNWTTTTEESYIVDQRVDLRIGVKTGNFTSGTAVVRLGSH</sequence>